<dbReference type="PROSITE" id="PS50893">
    <property type="entry name" value="ABC_TRANSPORTER_2"/>
    <property type="match status" value="2"/>
</dbReference>
<feature type="transmembrane region" description="Helical" evidence="11">
    <location>
        <begin position="1274"/>
        <end position="1297"/>
    </location>
</feature>
<evidence type="ECO:0000256" key="1">
    <source>
        <dbReference type="ARBA" id="ARBA00004141"/>
    </source>
</evidence>
<evidence type="ECO:0000256" key="7">
    <source>
        <dbReference type="ARBA" id="ARBA00022840"/>
    </source>
</evidence>
<dbReference type="PANTHER" id="PTHR48040">
    <property type="entry name" value="PLEIOTROPIC DRUG RESISTANCE PROTEIN 1-LIKE ISOFORM X1"/>
    <property type="match status" value="1"/>
</dbReference>
<dbReference type="Pfam" id="PF14510">
    <property type="entry name" value="ABC_trans_N"/>
    <property type="match status" value="1"/>
</dbReference>
<gene>
    <name evidence="13" type="primary">LOC107427689</name>
</gene>
<feature type="transmembrane region" description="Helical" evidence="11">
    <location>
        <begin position="520"/>
        <end position="540"/>
    </location>
</feature>
<evidence type="ECO:0000256" key="5">
    <source>
        <dbReference type="ARBA" id="ARBA00022737"/>
    </source>
</evidence>
<evidence type="ECO:0000313" key="13">
    <source>
        <dbReference type="RefSeq" id="XP_015893554.3"/>
    </source>
</evidence>
<evidence type="ECO:0000256" key="4">
    <source>
        <dbReference type="ARBA" id="ARBA00022692"/>
    </source>
</evidence>
<sequence>MASNASSDFHEKSRTSYSMEMGAFPAGSTYDINEEKSDVKWEALHRLPTYNRLKKGFLITPGGDEAHEIDVRNLGLQERKELIQRLVGDNEEDHSDFLFKIKNRLDRVGICIPTIEVRFEQLNVEAEAYVGSRALPTFLNFCANLLEGFLNFLHIIPTRKKQFSILKDVSGIIKPGRMTLLLGPPSSGKTTLMLALAGKLDPNLKLSGRVTYNGHDMHEFVPQRAAAYVAQHDLHIGEMTVRETLAFSARCQGVGPRYEMLAELLRREKEANIKPEPDIDIYMKAIAAKGQEESIVTDYVLKVLGLDACADILVGDQLLRGISGGQKKRVTTGEMLVGPAKALFMDEISTGLDSSTTFQIVNSIKQNVHILKETAFISLLQPAPETYDLFDDIILLTDGQIVYQGPREQVLEFFESMGFTCPTRKGVADFLQEVTSRKDQEQYWARKDEPYSFISVEKFADAFKSFHAGQMLNDELATPFDKSKGHPDALTTQKYGVTKKELLKACFSREFLLMKRNSTVYLFMFFRLAAIGLLTMSVFPRTEMHRNSATDGGIYMGALFYSLIIVTFNGVSDLSLMVSKLPVFYKQRDLNFFPPWAYTLPLWILKIPITFAEVGAWVFITYYVIGFDPNVGRLFRQFFLIVLVSQMASSMSRLIGAIGRSMIVASTIYSFALITLSSLGGYILSRENIKKWWIWGYWLSPLMYGQNAIVVNEFLGKSWNKVLPNSVEPLGVEVLRSHGFYTQAYWYWIGIGGLLIYVLLINLCISLALTYISPYVKQYAAKSEVSESNQNVSKTRDSSFSRQADGESGDREIKTGSNPSRSSSARIEAVADINYTRKTGMILPFEPHFITFEDITYSVDMPQEMKNRGILDDKLVILNGLSGAFRPGVLTALMGVSGAGKTTLLDVLAGRKTGGYIEGSIKVSGFPKVQHTFARISGYCEQNDIHSPHVTVYESLLYSTWLRLSPEVNSKTRKMFIEEVMELVELNTLKDAMVGLPGETGLSTEQRKRLTIAVELVANPSIIFMDEPTSGLDARAAAIVMRTVRNTVDTGRTVVCTIHQPSIDIFEAFDEVFLMKQGGKAVYVGPLGQHSCHLIKYFEGVQGVSKIKDGYNPATWMLEVTTPGTEKDLGIDFADVYRNSELYMRNKALIEELSRPAPGSKDLHFPYEFSQSLFTQCLACLWKQYLSYWRNPHYTAIRFLFTTFMALVFGTMFMNLGSKWTVKQDLFNAIGSMYCAGLFLGIKNSSVVQSVVSVERAVFYRERAAGMYSAFPYAFAQVMIEVPCVFVQALAYGAIVYAMLGFQWTLAKFLWYIFFMFFTFLYYTYYGMMSVALSPNLHIAAIYSSAFYAVWNLFSGYVIPRNRIPIWWRWYYWGNPMAWSLYGLVASQYGDVEEFMETGQTVKEFLRDYYGYDHEFLGVVAAVTVGFTILFAFVFALCIKILNFQKR</sequence>
<dbReference type="InterPro" id="IPR013581">
    <property type="entry name" value="PDR_assoc"/>
</dbReference>
<dbReference type="InterPro" id="IPR043926">
    <property type="entry name" value="ABCG_dom"/>
</dbReference>
<comment type="subcellular location">
    <subcellularLocation>
        <location evidence="1">Membrane</location>
        <topology evidence="1">Multi-pass membrane protein</topology>
    </subcellularLocation>
</comment>
<feature type="transmembrane region" description="Helical" evidence="11">
    <location>
        <begin position="1416"/>
        <end position="1442"/>
    </location>
</feature>
<dbReference type="PANTHER" id="PTHR48040:SF22">
    <property type="entry name" value="ABC TRANSPORTER DOMAIN-CONTAINING PROTEIN"/>
    <property type="match status" value="1"/>
</dbReference>
<dbReference type="SMART" id="SM00382">
    <property type="entry name" value="AAA"/>
    <property type="match status" value="2"/>
</dbReference>
<reference evidence="13" key="1">
    <citation type="submission" date="2025-05" db="UniProtKB">
        <authorList>
            <consortium name="RefSeq"/>
        </authorList>
    </citation>
    <scope>IDENTIFICATION</scope>
    <source>
        <tissue evidence="13">Seedling</tissue>
    </source>
</reference>
<feature type="transmembrane region" description="Helical" evidence="11">
    <location>
        <begin position="692"/>
        <end position="711"/>
    </location>
</feature>
<organism evidence="13">
    <name type="scientific">Ziziphus jujuba</name>
    <name type="common">Chinese jujube</name>
    <name type="synonym">Ziziphus sativa</name>
    <dbReference type="NCBI Taxonomy" id="326968"/>
    <lineage>
        <taxon>Eukaryota</taxon>
        <taxon>Viridiplantae</taxon>
        <taxon>Streptophyta</taxon>
        <taxon>Embryophyta</taxon>
        <taxon>Tracheophyta</taxon>
        <taxon>Spermatophyta</taxon>
        <taxon>Magnoliopsida</taxon>
        <taxon>eudicotyledons</taxon>
        <taxon>Gunneridae</taxon>
        <taxon>Pentapetalae</taxon>
        <taxon>rosids</taxon>
        <taxon>fabids</taxon>
        <taxon>Rosales</taxon>
        <taxon>Rhamnaceae</taxon>
        <taxon>Paliureae</taxon>
        <taxon>Ziziphus</taxon>
    </lineage>
</organism>
<dbReference type="InterPro" id="IPR003439">
    <property type="entry name" value="ABC_transporter-like_ATP-bd"/>
</dbReference>
<feature type="domain" description="ABC transporter" evidence="12">
    <location>
        <begin position="150"/>
        <end position="423"/>
    </location>
</feature>
<dbReference type="InterPro" id="IPR013525">
    <property type="entry name" value="ABC2_TM"/>
</dbReference>
<dbReference type="Pfam" id="PF08370">
    <property type="entry name" value="PDR_assoc"/>
    <property type="match status" value="1"/>
</dbReference>
<dbReference type="KEGG" id="zju:107427689"/>
<keyword evidence="6" id="KW-0547">Nucleotide-binding</keyword>
<dbReference type="InterPro" id="IPR003593">
    <property type="entry name" value="AAA+_ATPase"/>
</dbReference>
<evidence type="ECO:0000256" key="9">
    <source>
        <dbReference type="ARBA" id="ARBA00023136"/>
    </source>
</evidence>
<evidence type="ECO:0000259" key="12">
    <source>
        <dbReference type="PROSITE" id="PS50893"/>
    </source>
</evidence>
<dbReference type="InterPro" id="IPR027417">
    <property type="entry name" value="P-loop_NTPase"/>
</dbReference>
<feature type="transmembrane region" description="Helical" evidence="11">
    <location>
        <begin position="637"/>
        <end position="656"/>
    </location>
</feature>
<dbReference type="CDD" id="cd03232">
    <property type="entry name" value="ABCG_PDR_domain2"/>
    <property type="match status" value="1"/>
</dbReference>
<dbReference type="Pfam" id="PF00005">
    <property type="entry name" value="ABC_tran"/>
    <property type="match status" value="2"/>
</dbReference>
<feature type="domain" description="ABC transporter" evidence="12">
    <location>
        <begin position="850"/>
        <end position="1102"/>
    </location>
</feature>
<feature type="transmembrane region" description="Helical" evidence="11">
    <location>
        <begin position="552"/>
        <end position="571"/>
    </location>
</feature>
<keyword evidence="7" id="KW-0067">ATP-binding</keyword>
<proteinExistence type="inferred from homology"/>
<dbReference type="Pfam" id="PF19055">
    <property type="entry name" value="ABC2_membrane_7"/>
    <property type="match status" value="1"/>
</dbReference>
<dbReference type="RefSeq" id="XP_015893554.3">
    <property type="nucleotide sequence ID" value="XM_016038068.4"/>
</dbReference>
<dbReference type="Gene3D" id="3.40.50.300">
    <property type="entry name" value="P-loop containing nucleotide triphosphate hydrolases"/>
    <property type="match status" value="2"/>
</dbReference>
<feature type="transmembrane region" description="Helical" evidence="11">
    <location>
        <begin position="1370"/>
        <end position="1389"/>
    </location>
</feature>
<dbReference type="InterPro" id="IPR029481">
    <property type="entry name" value="ABC_trans_N"/>
</dbReference>
<dbReference type="FunFam" id="3.40.50.300:FF:000179">
    <property type="entry name" value="ABC transporter G family member 34"/>
    <property type="match status" value="1"/>
</dbReference>
<feature type="transmembrane region" description="Helical" evidence="11">
    <location>
        <begin position="745"/>
        <end position="772"/>
    </location>
</feature>
<keyword evidence="4 11" id="KW-0812">Transmembrane</keyword>
<dbReference type="GO" id="GO:0016887">
    <property type="term" value="F:ATP hydrolysis activity"/>
    <property type="evidence" value="ECO:0007669"/>
    <property type="project" value="InterPro"/>
</dbReference>
<dbReference type="InterPro" id="IPR034001">
    <property type="entry name" value="ABCG_PDR_1"/>
</dbReference>
<evidence type="ECO:0000256" key="10">
    <source>
        <dbReference type="SAM" id="MobiDB-lite"/>
    </source>
</evidence>
<feature type="transmembrane region" description="Helical" evidence="11">
    <location>
        <begin position="1196"/>
        <end position="1216"/>
    </location>
</feature>
<evidence type="ECO:0000256" key="2">
    <source>
        <dbReference type="ARBA" id="ARBA00006012"/>
    </source>
</evidence>
<dbReference type="SUPFAM" id="SSF52540">
    <property type="entry name" value="P-loop containing nucleoside triphosphate hydrolases"/>
    <property type="match status" value="2"/>
</dbReference>
<evidence type="ECO:0000256" key="8">
    <source>
        <dbReference type="ARBA" id="ARBA00022989"/>
    </source>
</evidence>
<keyword evidence="3" id="KW-0813">Transport</keyword>
<evidence type="ECO:0000256" key="11">
    <source>
        <dbReference type="SAM" id="Phobius"/>
    </source>
</evidence>
<comment type="similarity">
    <text evidence="2">Belongs to the ABC transporter superfamily. ABCG family. PDR (TC 3.A.1.205) subfamily.</text>
</comment>
<keyword evidence="5" id="KW-0677">Repeat</keyword>
<dbReference type="GeneID" id="107427689"/>
<dbReference type="FunFam" id="3.40.50.300:FF:000059">
    <property type="entry name" value="ABC transporter G family member 40"/>
    <property type="match status" value="1"/>
</dbReference>
<keyword evidence="9 11" id="KW-0472">Membrane</keyword>
<dbReference type="GO" id="GO:0016020">
    <property type="term" value="C:membrane"/>
    <property type="evidence" value="ECO:0007669"/>
    <property type="project" value="UniProtKB-SubCell"/>
</dbReference>
<keyword evidence="8 11" id="KW-1133">Transmembrane helix</keyword>
<feature type="region of interest" description="Disordered" evidence="10">
    <location>
        <begin position="787"/>
        <end position="825"/>
    </location>
</feature>
<feature type="transmembrane region" description="Helical" evidence="11">
    <location>
        <begin position="603"/>
        <end position="625"/>
    </location>
</feature>
<feature type="compositionally biased region" description="Polar residues" evidence="10">
    <location>
        <begin position="815"/>
        <end position="825"/>
    </location>
</feature>
<feature type="transmembrane region" description="Helical" evidence="11">
    <location>
        <begin position="1337"/>
        <end position="1358"/>
    </location>
</feature>
<name>A0A6P6GFZ6_ZIZJJ</name>
<feature type="transmembrane region" description="Helical" evidence="11">
    <location>
        <begin position="1309"/>
        <end position="1325"/>
    </location>
</feature>
<dbReference type="GO" id="GO:0140359">
    <property type="term" value="F:ABC-type transporter activity"/>
    <property type="evidence" value="ECO:0007669"/>
    <property type="project" value="InterPro"/>
</dbReference>
<dbReference type="Pfam" id="PF01061">
    <property type="entry name" value="ABC2_membrane"/>
    <property type="match status" value="2"/>
</dbReference>
<evidence type="ECO:0000256" key="6">
    <source>
        <dbReference type="ARBA" id="ARBA00022741"/>
    </source>
</evidence>
<accession>A0A6P6GFZ6</accession>
<feature type="compositionally biased region" description="Basic and acidic residues" evidence="10">
    <location>
        <begin position="794"/>
        <end position="814"/>
    </location>
</feature>
<feature type="transmembrane region" description="Helical" evidence="11">
    <location>
        <begin position="662"/>
        <end position="685"/>
    </location>
</feature>
<dbReference type="CDD" id="cd03233">
    <property type="entry name" value="ABCG_PDR_domain1"/>
    <property type="match status" value="1"/>
</dbReference>
<dbReference type="InterPro" id="IPR034003">
    <property type="entry name" value="ABCG_PDR_2"/>
</dbReference>
<evidence type="ECO:0000256" key="3">
    <source>
        <dbReference type="ARBA" id="ARBA00022448"/>
    </source>
</evidence>
<dbReference type="GO" id="GO:0005524">
    <property type="term" value="F:ATP binding"/>
    <property type="evidence" value="ECO:0007669"/>
    <property type="project" value="UniProtKB-KW"/>
</dbReference>
<protein>
    <submittedName>
        <fullName evidence="13">Pleiotropic drug resistance protein 1-like</fullName>
    </submittedName>
</protein>